<evidence type="ECO:0000256" key="2">
    <source>
        <dbReference type="ARBA" id="ARBA00023043"/>
    </source>
</evidence>
<feature type="region of interest" description="Disordered" evidence="4">
    <location>
        <begin position="1"/>
        <end position="23"/>
    </location>
</feature>
<dbReference type="EMBL" id="MLYV02000712">
    <property type="protein sequence ID" value="PSR79008.1"/>
    <property type="molecule type" value="Genomic_DNA"/>
</dbReference>
<proteinExistence type="predicted"/>
<evidence type="ECO:0000313" key="6">
    <source>
        <dbReference type="Proteomes" id="UP000186601"/>
    </source>
</evidence>
<evidence type="ECO:0000256" key="1">
    <source>
        <dbReference type="ARBA" id="ARBA00022737"/>
    </source>
</evidence>
<reference evidence="5 6" key="1">
    <citation type="submission" date="2018-02" db="EMBL/GenBank/DDBJ databases">
        <title>Genome sequence of the basidiomycete white-rot fungus Phlebia centrifuga.</title>
        <authorList>
            <person name="Granchi Z."/>
            <person name="Peng M."/>
            <person name="de Vries R.P."/>
            <person name="Hilden K."/>
            <person name="Makela M.R."/>
            <person name="Grigoriev I."/>
            <person name="Riley R."/>
        </authorList>
    </citation>
    <scope>NUCLEOTIDE SEQUENCE [LARGE SCALE GENOMIC DNA]</scope>
    <source>
        <strain evidence="5 6">FBCC195</strain>
    </source>
</reference>
<dbReference type="STRING" id="98765.A0A2R6NX52"/>
<evidence type="ECO:0000256" key="4">
    <source>
        <dbReference type="SAM" id="MobiDB-lite"/>
    </source>
</evidence>
<protein>
    <submittedName>
        <fullName evidence="5">Uncharacterized protein</fullName>
    </submittedName>
</protein>
<evidence type="ECO:0000256" key="3">
    <source>
        <dbReference type="PROSITE-ProRule" id="PRU00023"/>
    </source>
</evidence>
<keyword evidence="6" id="KW-1185">Reference proteome</keyword>
<comment type="caution">
    <text evidence="5">The sequence shown here is derived from an EMBL/GenBank/DDBJ whole genome shotgun (WGS) entry which is preliminary data.</text>
</comment>
<dbReference type="SUPFAM" id="SSF48403">
    <property type="entry name" value="Ankyrin repeat"/>
    <property type="match status" value="1"/>
</dbReference>
<keyword evidence="1" id="KW-0677">Repeat</keyword>
<dbReference type="InterPro" id="IPR050745">
    <property type="entry name" value="Multifunctional_regulatory"/>
</dbReference>
<gene>
    <name evidence="5" type="ORF">PHLCEN_2v7195</name>
</gene>
<keyword evidence="2 3" id="KW-0040">ANK repeat</keyword>
<dbReference type="PANTHER" id="PTHR24189">
    <property type="entry name" value="MYOTROPHIN"/>
    <property type="match status" value="1"/>
</dbReference>
<dbReference type="PANTHER" id="PTHR24189:SF50">
    <property type="entry name" value="ANKYRIN REPEAT AND SOCS BOX PROTEIN 2"/>
    <property type="match status" value="1"/>
</dbReference>
<dbReference type="OrthoDB" id="194358at2759"/>
<dbReference type="InterPro" id="IPR002110">
    <property type="entry name" value="Ankyrin_rpt"/>
</dbReference>
<organism evidence="5 6">
    <name type="scientific">Hermanssonia centrifuga</name>
    <dbReference type="NCBI Taxonomy" id="98765"/>
    <lineage>
        <taxon>Eukaryota</taxon>
        <taxon>Fungi</taxon>
        <taxon>Dikarya</taxon>
        <taxon>Basidiomycota</taxon>
        <taxon>Agaricomycotina</taxon>
        <taxon>Agaricomycetes</taxon>
        <taxon>Polyporales</taxon>
        <taxon>Meruliaceae</taxon>
        <taxon>Hermanssonia</taxon>
    </lineage>
</organism>
<dbReference type="Proteomes" id="UP000186601">
    <property type="component" value="Unassembled WGS sequence"/>
</dbReference>
<name>A0A2R6NX52_9APHY</name>
<sequence length="475" mass="54522">MLRNSQGPPHPDLYDAPATKQPAMVHPSLPKKLLEEFSADPRIISCASDVWNEQFARWRAQVLCRKLHAEAELIVDTTHDRSFLGTLRHAMPSIIPLYPTFRKGERKTWLHYAAHRTDVLLAHECVRLGIDVDCKDSQGATALTMVCRLLGITDMIPGCGQWEEARGMLEAQTHRITIIVEMLLSQRAKVDIYVDGRTPLYEICKISRKVFPVIEMLLQHGANPRPNGEDLALHFNEPADQMRYANLVAKYGTGSIARPPQPCPCWSGKLLSECHDLYDQAYPAYHLCLCNSRKVYGKCCARRNIWLVERWYAPDRYIMSTISIQSGSVQVPDKELAELFEKLMQYARTYFPKTSVWSGKAGLARVVHQERIEKILLDAKRIDPAFLVTCQRSDWDSHKSFCQSVPDPNAEPKIQMLPSQVEYKREVQKMLMESLRRIQQMGNFRDAFEGDMMEVAGVLYAMPGMEMEMKDWYNW</sequence>
<feature type="repeat" description="ANK" evidence="3">
    <location>
        <begin position="195"/>
        <end position="229"/>
    </location>
</feature>
<dbReference type="AlphaFoldDB" id="A0A2R6NX52"/>
<dbReference type="InterPro" id="IPR036770">
    <property type="entry name" value="Ankyrin_rpt-contain_sf"/>
</dbReference>
<dbReference type="PROSITE" id="PS50088">
    <property type="entry name" value="ANK_REPEAT"/>
    <property type="match status" value="1"/>
</dbReference>
<accession>A0A2R6NX52</accession>
<dbReference type="Gene3D" id="1.25.40.20">
    <property type="entry name" value="Ankyrin repeat-containing domain"/>
    <property type="match status" value="1"/>
</dbReference>
<evidence type="ECO:0000313" key="5">
    <source>
        <dbReference type="EMBL" id="PSR79008.1"/>
    </source>
</evidence>